<protein>
    <submittedName>
        <fullName evidence="1">Uncharacterized protein</fullName>
    </submittedName>
</protein>
<gene>
    <name evidence="1" type="ORF">ANCCAN_12906</name>
</gene>
<evidence type="ECO:0000313" key="1">
    <source>
        <dbReference type="EMBL" id="RCN41171.1"/>
    </source>
</evidence>
<comment type="caution">
    <text evidence="1">The sequence shown here is derived from an EMBL/GenBank/DDBJ whole genome shotgun (WGS) entry which is preliminary data.</text>
</comment>
<proteinExistence type="predicted"/>
<sequence>MSPQECLQILAFFSFTKKWVWRVTVKLQFLGYNLRRSRKLLLPSSNKMDLDFPCYPSSIQCFRDLEIRKTNKAEVQYENTCMMKSFLSSVTINCS</sequence>
<accession>A0A368G9X0</accession>
<reference evidence="1 2" key="1">
    <citation type="submission" date="2014-10" db="EMBL/GenBank/DDBJ databases">
        <title>Draft genome of the hookworm Ancylostoma caninum.</title>
        <authorList>
            <person name="Mitreva M."/>
        </authorList>
    </citation>
    <scope>NUCLEOTIDE SEQUENCE [LARGE SCALE GENOMIC DNA]</scope>
    <source>
        <strain evidence="1 2">Baltimore</strain>
    </source>
</reference>
<dbReference type="EMBL" id="JOJR01000248">
    <property type="protein sequence ID" value="RCN41171.1"/>
    <property type="molecule type" value="Genomic_DNA"/>
</dbReference>
<organism evidence="1 2">
    <name type="scientific">Ancylostoma caninum</name>
    <name type="common">Dog hookworm</name>
    <dbReference type="NCBI Taxonomy" id="29170"/>
    <lineage>
        <taxon>Eukaryota</taxon>
        <taxon>Metazoa</taxon>
        <taxon>Ecdysozoa</taxon>
        <taxon>Nematoda</taxon>
        <taxon>Chromadorea</taxon>
        <taxon>Rhabditida</taxon>
        <taxon>Rhabditina</taxon>
        <taxon>Rhabditomorpha</taxon>
        <taxon>Strongyloidea</taxon>
        <taxon>Ancylostomatidae</taxon>
        <taxon>Ancylostomatinae</taxon>
        <taxon>Ancylostoma</taxon>
    </lineage>
</organism>
<dbReference type="Proteomes" id="UP000252519">
    <property type="component" value="Unassembled WGS sequence"/>
</dbReference>
<name>A0A368G9X0_ANCCA</name>
<evidence type="ECO:0000313" key="2">
    <source>
        <dbReference type="Proteomes" id="UP000252519"/>
    </source>
</evidence>
<keyword evidence="2" id="KW-1185">Reference proteome</keyword>
<dbReference type="AlphaFoldDB" id="A0A368G9X0"/>